<evidence type="ECO:0000313" key="2">
    <source>
        <dbReference type="Proteomes" id="UP000299102"/>
    </source>
</evidence>
<name>A0A4C1SXR4_EUMVA</name>
<dbReference type="PANTHER" id="PTHR19446">
    <property type="entry name" value="REVERSE TRANSCRIPTASES"/>
    <property type="match status" value="1"/>
</dbReference>
<proteinExistence type="predicted"/>
<reference evidence="1 2" key="1">
    <citation type="journal article" date="2019" name="Commun. Biol.">
        <title>The bagworm genome reveals a unique fibroin gene that provides high tensile strength.</title>
        <authorList>
            <person name="Kono N."/>
            <person name="Nakamura H."/>
            <person name="Ohtoshi R."/>
            <person name="Tomita M."/>
            <person name="Numata K."/>
            <person name="Arakawa K."/>
        </authorList>
    </citation>
    <scope>NUCLEOTIDE SEQUENCE [LARGE SCALE GENOMIC DNA]</scope>
</reference>
<comment type="caution">
    <text evidence="1">The sequence shown here is derived from an EMBL/GenBank/DDBJ whole genome shotgun (WGS) entry which is preliminary data.</text>
</comment>
<accession>A0A4C1SXR4</accession>
<dbReference type="OrthoDB" id="415822at2759"/>
<dbReference type="EMBL" id="BGZK01000024">
    <property type="protein sequence ID" value="GBP06989.1"/>
    <property type="molecule type" value="Genomic_DNA"/>
</dbReference>
<gene>
    <name evidence="1" type="ORF">EVAR_4421_1</name>
</gene>
<protein>
    <submittedName>
        <fullName evidence="1">115 kDa protein in type-1 retrotransposable element R1DM</fullName>
    </submittedName>
</protein>
<dbReference type="AlphaFoldDB" id="A0A4C1SXR4"/>
<sequence length="110" mass="12146">MDACNRLGNNKAPGLDGIPNIALKKAIKGAPALSTETYDTCLKEGYCSSRWKQQRLVLLPKGKKPSEEPSSYRPLCMLDTGGKILERIIHQTIEVVINALLADNQYGFQK</sequence>
<dbReference type="Proteomes" id="UP000299102">
    <property type="component" value="Unassembled WGS sequence"/>
</dbReference>
<evidence type="ECO:0000313" key="1">
    <source>
        <dbReference type="EMBL" id="GBP06989.1"/>
    </source>
</evidence>
<dbReference type="STRING" id="151549.A0A4C1SXR4"/>
<organism evidence="1 2">
    <name type="scientific">Eumeta variegata</name>
    <name type="common">Bagworm moth</name>
    <name type="synonym">Eumeta japonica</name>
    <dbReference type="NCBI Taxonomy" id="151549"/>
    <lineage>
        <taxon>Eukaryota</taxon>
        <taxon>Metazoa</taxon>
        <taxon>Ecdysozoa</taxon>
        <taxon>Arthropoda</taxon>
        <taxon>Hexapoda</taxon>
        <taxon>Insecta</taxon>
        <taxon>Pterygota</taxon>
        <taxon>Neoptera</taxon>
        <taxon>Endopterygota</taxon>
        <taxon>Lepidoptera</taxon>
        <taxon>Glossata</taxon>
        <taxon>Ditrysia</taxon>
        <taxon>Tineoidea</taxon>
        <taxon>Psychidae</taxon>
        <taxon>Oiketicinae</taxon>
        <taxon>Eumeta</taxon>
    </lineage>
</organism>
<keyword evidence="2" id="KW-1185">Reference proteome</keyword>